<dbReference type="GO" id="GO:0016829">
    <property type="term" value="F:lyase activity"/>
    <property type="evidence" value="ECO:0007669"/>
    <property type="project" value="UniProtKB-KW"/>
</dbReference>
<dbReference type="Proteomes" id="UP000325105">
    <property type="component" value="Unassembled WGS sequence"/>
</dbReference>
<dbReference type="PROSITE" id="PS51819">
    <property type="entry name" value="VOC"/>
    <property type="match status" value="1"/>
</dbReference>
<dbReference type="Pfam" id="PF00903">
    <property type="entry name" value="Glyoxalase"/>
    <property type="match status" value="1"/>
</dbReference>
<keyword evidence="2" id="KW-0456">Lyase</keyword>
<evidence type="ECO:0000259" key="1">
    <source>
        <dbReference type="PROSITE" id="PS51819"/>
    </source>
</evidence>
<protein>
    <submittedName>
        <fullName evidence="2">Putative enzyme related to lactoylglutathione lyase</fullName>
    </submittedName>
</protein>
<dbReference type="PANTHER" id="PTHR36437">
    <property type="entry name" value="GLYOXALASE/BLEOMYCIN RESISTANCE PROTEIN/DIOXYGENASE"/>
    <property type="match status" value="1"/>
</dbReference>
<dbReference type="Gene3D" id="3.10.180.10">
    <property type="entry name" value="2,3-Dihydroxybiphenyl 1,2-Dioxygenase, domain 1"/>
    <property type="match status" value="1"/>
</dbReference>
<dbReference type="RefSeq" id="WP_148907956.1">
    <property type="nucleotide sequence ID" value="NZ_VNHX01000005.1"/>
</dbReference>
<dbReference type="InterPro" id="IPR029068">
    <property type="entry name" value="Glyas_Bleomycin-R_OHBP_Dase"/>
</dbReference>
<dbReference type="PANTHER" id="PTHR36437:SF2">
    <property type="entry name" value="GLYOXALASE_BLEOMYCIN RESISTANCE PROTEIN_DIOXYGENASE"/>
    <property type="match status" value="1"/>
</dbReference>
<accession>A0A5S5DKW2</accession>
<dbReference type="EMBL" id="VNHX01000005">
    <property type="protein sequence ID" value="TYP96561.1"/>
    <property type="molecule type" value="Genomic_DNA"/>
</dbReference>
<organism evidence="2 3">
    <name type="scientific">Sphingobacterium allocomposti</name>
    <dbReference type="NCBI Taxonomy" id="415956"/>
    <lineage>
        <taxon>Bacteria</taxon>
        <taxon>Pseudomonadati</taxon>
        <taxon>Bacteroidota</taxon>
        <taxon>Sphingobacteriia</taxon>
        <taxon>Sphingobacteriales</taxon>
        <taxon>Sphingobacteriaceae</taxon>
        <taxon>Sphingobacterium</taxon>
    </lineage>
</organism>
<dbReference type="OrthoDB" id="9794917at2"/>
<dbReference type="InterPro" id="IPR004360">
    <property type="entry name" value="Glyas_Fos-R_dOase_dom"/>
</dbReference>
<name>A0A5S5DKW2_9SPHI</name>
<gene>
    <name evidence="2" type="ORF">BC792_10552</name>
</gene>
<evidence type="ECO:0000313" key="3">
    <source>
        <dbReference type="Proteomes" id="UP000325105"/>
    </source>
</evidence>
<dbReference type="InterPro" id="IPR037523">
    <property type="entry name" value="VOC_core"/>
</dbReference>
<proteinExistence type="predicted"/>
<dbReference type="SUPFAM" id="SSF54593">
    <property type="entry name" value="Glyoxalase/Bleomycin resistance protein/Dihydroxybiphenyl dioxygenase"/>
    <property type="match status" value="1"/>
</dbReference>
<comment type="caution">
    <text evidence="2">The sequence shown here is derived from an EMBL/GenBank/DDBJ whole genome shotgun (WGS) entry which is preliminary data.</text>
</comment>
<sequence>MKTTLGRTIVLVNDYDEAYDFYRTNFFCEKLFDMTVSDTLRFLHVRFSDDDQSGIWFLKATDAEQQQLVGRQTGGQPLLVVYTDNSKQLFEHVKNNGVEILEPLEETDESSYFHCADLYGNRITVVELH</sequence>
<dbReference type="AlphaFoldDB" id="A0A5S5DKW2"/>
<evidence type="ECO:0000313" key="2">
    <source>
        <dbReference type="EMBL" id="TYP96561.1"/>
    </source>
</evidence>
<reference evidence="2 3" key="1">
    <citation type="submission" date="2019-07" db="EMBL/GenBank/DDBJ databases">
        <title>Genomic Encyclopedia of Archaeal and Bacterial Type Strains, Phase II (KMG-II): from individual species to whole genera.</title>
        <authorList>
            <person name="Goeker M."/>
        </authorList>
    </citation>
    <scope>NUCLEOTIDE SEQUENCE [LARGE SCALE GENOMIC DNA]</scope>
    <source>
        <strain evidence="2 3">DSM 18850</strain>
    </source>
</reference>
<feature type="domain" description="VOC" evidence="1">
    <location>
        <begin position="4"/>
        <end position="128"/>
    </location>
</feature>
<keyword evidence="3" id="KW-1185">Reference proteome</keyword>